<dbReference type="Pfam" id="PF01177">
    <property type="entry name" value="Asp_Glu_race"/>
    <property type="match status" value="1"/>
</dbReference>
<dbReference type="GO" id="GO:0008881">
    <property type="term" value="F:glutamate racemase activity"/>
    <property type="evidence" value="ECO:0007669"/>
    <property type="project" value="UniProtKB-EC"/>
</dbReference>
<dbReference type="EC" id="5.1.1.3" evidence="2 7"/>
<dbReference type="InterPro" id="IPR001920">
    <property type="entry name" value="Asp/Glu_race"/>
</dbReference>
<feature type="binding site" evidence="7">
    <location>
        <begin position="200"/>
        <end position="201"/>
    </location>
    <ligand>
        <name>substrate</name>
    </ligand>
</feature>
<dbReference type="Gene3D" id="3.40.50.1860">
    <property type="match status" value="2"/>
</dbReference>
<gene>
    <name evidence="7 8" type="primary">murI</name>
    <name evidence="8" type="ORF">N4T19_22380</name>
</gene>
<dbReference type="EMBL" id="CP104377">
    <property type="protein sequence ID" value="UXC18393.1"/>
    <property type="molecule type" value="Genomic_DNA"/>
</dbReference>
<comment type="catalytic activity">
    <reaction evidence="1 7">
        <text>L-glutamate = D-glutamate</text>
        <dbReference type="Rhea" id="RHEA:12813"/>
        <dbReference type="ChEBI" id="CHEBI:29985"/>
        <dbReference type="ChEBI" id="CHEBI:29986"/>
        <dbReference type="EC" id="5.1.1.3"/>
    </reaction>
</comment>
<feature type="binding site" evidence="7">
    <location>
        <begin position="44"/>
        <end position="45"/>
    </location>
    <ligand>
        <name>substrate</name>
    </ligand>
</feature>
<dbReference type="InterPro" id="IPR004391">
    <property type="entry name" value="Glu_race"/>
</dbReference>
<feature type="binding site" evidence="7">
    <location>
        <begin position="77"/>
        <end position="78"/>
    </location>
    <ligand>
        <name>substrate</name>
    </ligand>
</feature>
<keyword evidence="6 7" id="KW-0961">Cell wall biogenesis/degradation</keyword>
<evidence type="ECO:0000256" key="1">
    <source>
        <dbReference type="ARBA" id="ARBA00001602"/>
    </source>
</evidence>
<feature type="active site" description="Proton donor/acceptor" evidence="7">
    <location>
        <position position="76"/>
    </location>
</feature>
<dbReference type="SUPFAM" id="SSF53681">
    <property type="entry name" value="Aspartate/glutamate racemase"/>
    <property type="match status" value="2"/>
</dbReference>
<evidence type="ECO:0000256" key="2">
    <source>
        <dbReference type="ARBA" id="ARBA00013090"/>
    </source>
</evidence>
<evidence type="ECO:0000256" key="4">
    <source>
        <dbReference type="ARBA" id="ARBA00022984"/>
    </source>
</evidence>
<comment type="function">
    <text evidence="7">Provides the (R)-glutamate required for cell wall biosynthesis.</text>
</comment>
<dbReference type="PANTHER" id="PTHR21198">
    <property type="entry name" value="GLUTAMATE RACEMASE"/>
    <property type="match status" value="1"/>
</dbReference>
<name>A0ABY5ZY56_9BURK</name>
<dbReference type="HAMAP" id="MF_00258">
    <property type="entry name" value="Glu_racemase"/>
    <property type="match status" value="1"/>
</dbReference>
<dbReference type="InterPro" id="IPR018187">
    <property type="entry name" value="Asp/Glu_racemase_AS_1"/>
</dbReference>
<evidence type="ECO:0000256" key="5">
    <source>
        <dbReference type="ARBA" id="ARBA00023235"/>
    </source>
</evidence>
<dbReference type="NCBIfam" id="TIGR00067">
    <property type="entry name" value="glut_race"/>
    <property type="match status" value="1"/>
</dbReference>
<evidence type="ECO:0000256" key="6">
    <source>
        <dbReference type="ARBA" id="ARBA00023316"/>
    </source>
</evidence>
<comment type="pathway">
    <text evidence="7">Cell wall biogenesis; peptidoglycan biosynthesis.</text>
</comment>
<comment type="similarity">
    <text evidence="7">Belongs to the aspartate/glutamate racemases family.</text>
</comment>
<dbReference type="PANTHER" id="PTHR21198:SF2">
    <property type="entry name" value="GLUTAMATE RACEMASE"/>
    <property type="match status" value="1"/>
</dbReference>
<keyword evidence="4 7" id="KW-0573">Peptidoglycan synthesis</keyword>
<protein>
    <recommendedName>
        <fullName evidence="2 7">Glutamate racemase</fullName>
        <ecNumber evidence="2 7">5.1.1.3</ecNumber>
    </recommendedName>
</protein>
<organism evidence="8 9">
    <name type="scientific">Comamonas squillarum</name>
    <dbReference type="NCBI Taxonomy" id="2977320"/>
    <lineage>
        <taxon>Bacteria</taxon>
        <taxon>Pseudomonadati</taxon>
        <taxon>Pseudomonadota</taxon>
        <taxon>Betaproteobacteria</taxon>
        <taxon>Burkholderiales</taxon>
        <taxon>Comamonadaceae</taxon>
        <taxon>Comamonas</taxon>
    </lineage>
</organism>
<dbReference type="Proteomes" id="UP001058290">
    <property type="component" value="Chromosome"/>
</dbReference>
<feature type="binding site" evidence="7">
    <location>
        <begin position="12"/>
        <end position="13"/>
    </location>
    <ligand>
        <name>substrate</name>
    </ligand>
</feature>
<sequence length="283" mass="29997">MPHPLSPIGVFDSGIGGLSVLRALRDVLPHEQFVYVADSGNAPYGERGDAFVQQRCAHITQQMRERHDIKALVIACNTATAAAIEGLREQHPGLPIIGVEPALKPAAQHSQTHVVGVIATQGTVSSSRFAALQTAHAAQTRFVVQACNGLARAIEDSTRPGRDAAADAAQIQDLCQTYLAAMGRFGAQPGQIDTLVLGCTHYIFATDTLRALVGEQVQLLDTARPVARRTFSLLHATGMLRKPAQAPSLDEACSLVTTGELAALQYAAAQWLGLPPQRCQAAG</sequence>
<proteinExistence type="inferred from homology"/>
<keyword evidence="9" id="KW-1185">Reference proteome</keyword>
<keyword evidence="5 7" id="KW-0413">Isomerase</keyword>
<dbReference type="InterPro" id="IPR015942">
    <property type="entry name" value="Asp/Glu/hydantoin_racemase"/>
</dbReference>
<evidence type="ECO:0000256" key="7">
    <source>
        <dbReference type="HAMAP-Rule" id="MF_00258"/>
    </source>
</evidence>
<accession>A0ABY5ZY56</accession>
<reference evidence="8" key="1">
    <citation type="submission" date="2022-09" db="EMBL/GenBank/DDBJ databases">
        <title>Bacterial diversity in gut of crayfish and pufferfish.</title>
        <authorList>
            <person name="Huang Y."/>
        </authorList>
    </citation>
    <scope>NUCLEOTIDE SEQUENCE</scope>
    <source>
        <strain evidence="8">PR12</strain>
    </source>
</reference>
<evidence type="ECO:0000313" key="9">
    <source>
        <dbReference type="Proteomes" id="UP001058290"/>
    </source>
</evidence>
<dbReference type="PROSITE" id="PS00923">
    <property type="entry name" value="ASP_GLU_RACEMASE_1"/>
    <property type="match status" value="1"/>
</dbReference>
<keyword evidence="3 7" id="KW-0133">Cell shape</keyword>
<dbReference type="RefSeq" id="WP_260719037.1">
    <property type="nucleotide sequence ID" value="NZ_CP104377.1"/>
</dbReference>
<feature type="active site" description="Proton donor/acceptor" evidence="7">
    <location>
        <position position="199"/>
    </location>
</feature>
<evidence type="ECO:0000256" key="3">
    <source>
        <dbReference type="ARBA" id="ARBA00022960"/>
    </source>
</evidence>
<evidence type="ECO:0000313" key="8">
    <source>
        <dbReference type="EMBL" id="UXC18393.1"/>
    </source>
</evidence>